<feature type="region of interest" description="Disordered" evidence="3">
    <location>
        <begin position="758"/>
        <end position="791"/>
    </location>
</feature>
<keyword evidence="6" id="KW-1185">Reference proteome</keyword>
<name>A0ABP7S042_9BURK</name>
<proteinExistence type="predicted"/>
<evidence type="ECO:0000259" key="4">
    <source>
        <dbReference type="Pfam" id="PF05567"/>
    </source>
</evidence>
<comment type="caution">
    <text evidence="5">The sequence shown here is derived from an EMBL/GenBank/DDBJ whole genome shotgun (WGS) entry which is preliminary data.</text>
</comment>
<dbReference type="Pfam" id="PF05567">
    <property type="entry name" value="T4P_PilY1"/>
    <property type="match status" value="1"/>
</dbReference>
<protein>
    <recommendedName>
        <fullName evidence="4">PilY1 beta-propeller domain-containing protein</fullName>
    </recommendedName>
</protein>
<evidence type="ECO:0000256" key="1">
    <source>
        <dbReference type="ARBA" id="ARBA00022723"/>
    </source>
</evidence>
<evidence type="ECO:0000256" key="2">
    <source>
        <dbReference type="ARBA" id="ARBA00022837"/>
    </source>
</evidence>
<organism evidence="5 6">
    <name type="scientific">Comamonas faecalis</name>
    <dbReference type="NCBI Taxonomy" id="1387849"/>
    <lineage>
        <taxon>Bacteria</taxon>
        <taxon>Pseudomonadati</taxon>
        <taxon>Pseudomonadota</taxon>
        <taxon>Betaproteobacteria</taxon>
        <taxon>Burkholderiales</taxon>
        <taxon>Comamonadaceae</taxon>
        <taxon>Comamonas</taxon>
    </lineage>
</organism>
<reference evidence="6" key="1">
    <citation type="journal article" date="2019" name="Int. J. Syst. Evol. Microbiol.">
        <title>The Global Catalogue of Microorganisms (GCM) 10K type strain sequencing project: providing services to taxonomists for standard genome sequencing and annotation.</title>
        <authorList>
            <consortium name="The Broad Institute Genomics Platform"/>
            <consortium name="The Broad Institute Genome Sequencing Center for Infectious Disease"/>
            <person name="Wu L."/>
            <person name="Ma J."/>
        </authorList>
    </citation>
    <scope>NUCLEOTIDE SEQUENCE [LARGE SCALE GENOMIC DNA]</scope>
    <source>
        <strain evidence="6">JCM 17561</strain>
    </source>
</reference>
<accession>A0ABP7S042</accession>
<evidence type="ECO:0000256" key="3">
    <source>
        <dbReference type="SAM" id="MobiDB-lite"/>
    </source>
</evidence>
<evidence type="ECO:0000313" key="6">
    <source>
        <dbReference type="Proteomes" id="UP001501627"/>
    </source>
</evidence>
<sequence length="791" mass="85412">MSDGEKVRSLDLWHAALNGRGRFYAVETGKDLEKAFREIIGSINTQTEPDMTSSATSGSNVSRNAVGKFTGNYEPKKAWKGFLTAETVKTDGSTEPAEGWQGQNTAARIDAMSAGARNIISWSDKKNASYQDQGGVEFKWASDETRLSAAQKLSLQQNIAGADQGAAQGEARLNYIRGDRSKEGTPPAQPFRPRQSAQGDIINSDVWYTGGAVSNYALKGYVDFIKAQRDRSPILYVGGNDGMLHGFLADNGKEQLAYVPKGVIPRLRYLTDASFDQNHKFFVDGSPMTGDVDIDEKNHDASNPAKDWRTMLVGALGAGGKGYFVLDVTNPGSFDKNSALVDRTRSADDAAANCTALTGAALTTCQTVRDEDADIGYITAKPVKDDANPMRSTQITRLNNDRWAVVLGNGYNSTNQRPVLLIQYLDGARELKRIVAASDDTTGSGRASDNGLSAPRLVDINGDLRVDVAYAGDNLGNLWKFDLTSDDASQWGVAFDGEPLFTARGPTALGDASRLNIQPITAPPTVRANDRFKCEVDAVSEKCKPGTSKAVGGMMVAFGTGRNVSKADESDVKVQTLYSVLDNTRYKLVDTIDGKRKRLEIHPGDTDNNIPAPAALGTGVDDAKLAAQKITTATEDGRAYGTITPEAKVNWATHNGWYMDLPAIGERLLKPLEFYDGSNLLVMYSQVPAKGSDVDPEIESCTSTSVDKERQYRTFVNVMDGAKPSVKLMDTIGDFSRAEVAAGAHTLIARGNKVLDFGPKGGAKPGEDPGQPDVLNRMPEQSLRPSWRQIQ</sequence>
<evidence type="ECO:0000313" key="5">
    <source>
        <dbReference type="EMBL" id="GAA4004529.1"/>
    </source>
</evidence>
<dbReference type="EMBL" id="BAABBP010000039">
    <property type="protein sequence ID" value="GAA4004529.1"/>
    <property type="molecule type" value="Genomic_DNA"/>
</dbReference>
<keyword evidence="1" id="KW-0479">Metal-binding</keyword>
<dbReference type="Proteomes" id="UP001501627">
    <property type="component" value="Unassembled WGS sequence"/>
</dbReference>
<dbReference type="InterPro" id="IPR008707">
    <property type="entry name" value="B-propeller_PilY1"/>
</dbReference>
<keyword evidence="2" id="KW-0106">Calcium</keyword>
<gene>
    <name evidence="5" type="ORF">GCM10022279_30700</name>
</gene>
<feature type="domain" description="PilY1 beta-propeller" evidence="4">
    <location>
        <begin position="199"/>
        <end position="585"/>
    </location>
</feature>